<protein>
    <recommendedName>
        <fullName evidence="5">MYND-type domain-containing protein</fullName>
    </recommendedName>
</protein>
<reference evidence="6 7" key="1">
    <citation type="journal article" date="2016" name="Mol. Biol. Evol.">
        <title>Comparative Genomics of Early-Diverging Mushroom-Forming Fungi Provides Insights into the Origins of Lignocellulose Decay Capabilities.</title>
        <authorList>
            <person name="Nagy L.G."/>
            <person name="Riley R."/>
            <person name="Tritt A."/>
            <person name="Adam C."/>
            <person name="Daum C."/>
            <person name="Floudas D."/>
            <person name="Sun H."/>
            <person name="Yadav J.S."/>
            <person name="Pangilinan J."/>
            <person name="Larsson K.H."/>
            <person name="Matsuura K."/>
            <person name="Barry K."/>
            <person name="Labutti K."/>
            <person name="Kuo R."/>
            <person name="Ohm R.A."/>
            <person name="Bhattacharya S.S."/>
            <person name="Shirouzu T."/>
            <person name="Yoshinaga Y."/>
            <person name="Martin F.M."/>
            <person name="Grigoriev I.V."/>
            <person name="Hibbett D.S."/>
        </authorList>
    </citation>
    <scope>NUCLEOTIDE SEQUENCE [LARGE SCALE GENOMIC DNA]</scope>
    <source>
        <strain evidence="6 7">HHB14362 ss-1</strain>
    </source>
</reference>
<dbReference type="STRING" id="1314782.A0A165MSK4"/>
<keyword evidence="2 4" id="KW-0863">Zinc-finger</keyword>
<dbReference type="InParanoid" id="A0A165MSK4"/>
<dbReference type="GO" id="GO:0008270">
    <property type="term" value="F:zinc ion binding"/>
    <property type="evidence" value="ECO:0007669"/>
    <property type="project" value="UniProtKB-KW"/>
</dbReference>
<evidence type="ECO:0000313" key="7">
    <source>
        <dbReference type="Proteomes" id="UP000076761"/>
    </source>
</evidence>
<evidence type="ECO:0000256" key="3">
    <source>
        <dbReference type="ARBA" id="ARBA00022833"/>
    </source>
</evidence>
<evidence type="ECO:0000256" key="1">
    <source>
        <dbReference type="ARBA" id="ARBA00022723"/>
    </source>
</evidence>
<gene>
    <name evidence="6" type="ORF">NEOLEDRAFT_1079426</name>
</gene>
<accession>A0A165MSK4</accession>
<evidence type="ECO:0000256" key="2">
    <source>
        <dbReference type="ARBA" id="ARBA00022771"/>
    </source>
</evidence>
<keyword evidence="3" id="KW-0862">Zinc</keyword>
<dbReference type="SUPFAM" id="SSF144232">
    <property type="entry name" value="HIT/MYND zinc finger-like"/>
    <property type="match status" value="1"/>
</dbReference>
<dbReference type="OrthoDB" id="629492at2759"/>
<dbReference type="Pfam" id="PF01753">
    <property type="entry name" value="zf-MYND"/>
    <property type="match status" value="1"/>
</dbReference>
<proteinExistence type="predicted"/>
<feature type="non-terminal residue" evidence="6">
    <location>
        <position position="1"/>
    </location>
</feature>
<evidence type="ECO:0000313" key="6">
    <source>
        <dbReference type="EMBL" id="KZT18721.1"/>
    </source>
</evidence>
<evidence type="ECO:0000259" key="5">
    <source>
        <dbReference type="PROSITE" id="PS50865"/>
    </source>
</evidence>
<keyword evidence="1" id="KW-0479">Metal-binding</keyword>
<sequence>ICSCGQGAGLESFASLKTLRSWKLLRPAALGPICAVSHVETVGDVNLDEGKCRSCGGSGKPTLLICGRCKRVECCSATCQRADWKAHKKACQN</sequence>
<dbReference type="EMBL" id="KV425664">
    <property type="protein sequence ID" value="KZT18721.1"/>
    <property type="molecule type" value="Genomic_DNA"/>
</dbReference>
<organism evidence="6 7">
    <name type="scientific">Neolentinus lepideus HHB14362 ss-1</name>
    <dbReference type="NCBI Taxonomy" id="1314782"/>
    <lineage>
        <taxon>Eukaryota</taxon>
        <taxon>Fungi</taxon>
        <taxon>Dikarya</taxon>
        <taxon>Basidiomycota</taxon>
        <taxon>Agaricomycotina</taxon>
        <taxon>Agaricomycetes</taxon>
        <taxon>Gloeophyllales</taxon>
        <taxon>Gloeophyllaceae</taxon>
        <taxon>Neolentinus</taxon>
    </lineage>
</organism>
<dbReference type="Proteomes" id="UP000076761">
    <property type="component" value="Unassembled WGS sequence"/>
</dbReference>
<keyword evidence="7" id="KW-1185">Reference proteome</keyword>
<name>A0A165MSK4_9AGAM</name>
<dbReference type="PROSITE" id="PS50865">
    <property type="entry name" value="ZF_MYND_2"/>
    <property type="match status" value="1"/>
</dbReference>
<dbReference type="Gene3D" id="6.10.140.2220">
    <property type="match status" value="1"/>
</dbReference>
<evidence type="ECO:0000256" key="4">
    <source>
        <dbReference type="PROSITE-ProRule" id="PRU00134"/>
    </source>
</evidence>
<feature type="domain" description="MYND-type" evidence="5">
    <location>
        <begin position="52"/>
        <end position="91"/>
    </location>
</feature>
<dbReference type="InterPro" id="IPR002893">
    <property type="entry name" value="Znf_MYND"/>
</dbReference>
<dbReference type="AlphaFoldDB" id="A0A165MSK4"/>